<feature type="compositionally biased region" description="Basic residues" evidence="1">
    <location>
        <begin position="36"/>
        <end position="48"/>
    </location>
</feature>
<dbReference type="EMBL" id="BPLR01021644">
    <property type="protein sequence ID" value="GIX91995.1"/>
    <property type="molecule type" value="Genomic_DNA"/>
</dbReference>
<keyword evidence="3" id="KW-1185">Reference proteome</keyword>
<evidence type="ECO:0000313" key="3">
    <source>
        <dbReference type="Proteomes" id="UP001054945"/>
    </source>
</evidence>
<organism evidence="2 3">
    <name type="scientific">Caerostris extrusa</name>
    <name type="common">Bark spider</name>
    <name type="synonym">Caerostris bankana</name>
    <dbReference type="NCBI Taxonomy" id="172846"/>
    <lineage>
        <taxon>Eukaryota</taxon>
        <taxon>Metazoa</taxon>
        <taxon>Ecdysozoa</taxon>
        <taxon>Arthropoda</taxon>
        <taxon>Chelicerata</taxon>
        <taxon>Arachnida</taxon>
        <taxon>Araneae</taxon>
        <taxon>Araneomorphae</taxon>
        <taxon>Entelegynae</taxon>
        <taxon>Araneoidea</taxon>
        <taxon>Araneidae</taxon>
        <taxon>Caerostris</taxon>
    </lineage>
</organism>
<dbReference type="AlphaFoldDB" id="A0AAV4P5Z5"/>
<comment type="caution">
    <text evidence="2">The sequence shown here is derived from an EMBL/GenBank/DDBJ whole genome shotgun (WGS) entry which is preliminary data.</text>
</comment>
<name>A0AAV4P5Z5_CAEEX</name>
<evidence type="ECO:0000256" key="1">
    <source>
        <dbReference type="SAM" id="MobiDB-lite"/>
    </source>
</evidence>
<dbReference type="Proteomes" id="UP001054945">
    <property type="component" value="Unassembled WGS sequence"/>
</dbReference>
<gene>
    <name evidence="2" type="ORF">CEXT_599351</name>
</gene>
<evidence type="ECO:0000313" key="2">
    <source>
        <dbReference type="EMBL" id="GIX91995.1"/>
    </source>
</evidence>
<reference evidence="2 3" key="1">
    <citation type="submission" date="2021-06" db="EMBL/GenBank/DDBJ databases">
        <title>Caerostris extrusa draft genome.</title>
        <authorList>
            <person name="Kono N."/>
            <person name="Arakawa K."/>
        </authorList>
    </citation>
    <scope>NUCLEOTIDE SEQUENCE [LARGE SCALE GENOMIC DNA]</scope>
</reference>
<proteinExistence type="predicted"/>
<sequence length="83" mass="9791">MPLFHPTTSSEIHSTHKEENNRQTNHLIDGDETGLRQHRKNRGRVKRMRATETSFLHPHPPEIIWSRDLTTYDVITLTLWPLP</sequence>
<protein>
    <submittedName>
        <fullName evidence="2">Uncharacterized protein</fullName>
    </submittedName>
</protein>
<accession>A0AAV4P5Z5</accession>
<feature type="region of interest" description="Disordered" evidence="1">
    <location>
        <begin position="1"/>
        <end position="53"/>
    </location>
</feature>
<feature type="compositionally biased region" description="Polar residues" evidence="1">
    <location>
        <begin position="1"/>
        <end position="12"/>
    </location>
</feature>